<dbReference type="AlphaFoldDB" id="A0A2T4U726"/>
<dbReference type="RefSeq" id="WP_107584561.1">
    <property type="nucleotide sequence ID" value="NZ_PZJJ01000009.1"/>
</dbReference>
<keyword evidence="2" id="KW-1185">Reference proteome</keyword>
<evidence type="ECO:0000313" key="1">
    <source>
        <dbReference type="EMBL" id="PTL39174.1"/>
    </source>
</evidence>
<evidence type="ECO:0000313" key="2">
    <source>
        <dbReference type="Proteomes" id="UP000240509"/>
    </source>
</evidence>
<accession>A0A2T4U726</accession>
<proteinExistence type="predicted"/>
<dbReference type="Proteomes" id="UP000240509">
    <property type="component" value="Unassembled WGS sequence"/>
</dbReference>
<dbReference type="EMBL" id="PZJJ01000009">
    <property type="protein sequence ID" value="PTL39174.1"/>
    <property type="molecule type" value="Genomic_DNA"/>
</dbReference>
<sequence length="101" mass="11646">MEILLKVKYFPAASLQEFENLFKEKAKEYGGFTNIGHIEYSPDKKRTDITPVDEDKMENTEYGTLIISLSDSTKMSERDVVQIFNTMEEFHSLEVIGSETK</sequence>
<comment type="caution">
    <text evidence="1">The sequence shown here is derived from an EMBL/GenBank/DDBJ whole genome shotgun (WGS) entry which is preliminary data.</text>
</comment>
<name>A0A2T4U726_9BACI</name>
<gene>
    <name evidence="1" type="ORF">C6Y45_07200</name>
</gene>
<reference evidence="1 2" key="1">
    <citation type="submission" date="2018-03" db="EMBL/GenBank/DDBJ databases">
        <title>Alkalicoccus saliphilus sp. nov., isolated from a mineral pool.</title>
        <authorList>
            <person name="Zhao B."/>
        </authorList>
    </citation>
    <scope>NUCLEOTIDE SEQUENCE [LARGE SCALE GENOMIC DNA]</scope>
    <source>
        <strain evidence="1 2">6AG</strain>
    </source>
</reference>
<protein>
    <submittedName>
        <fullName evidence="1">Uncharacterized protein</fullName>
    </submittedName>
</protein>
<organism evidence="1 2">
    <name type="scientific">Alkalicoccus saliphilus</name>
    <dbReference type="NCBI Taxonomy" id="200989"/>
    <lineage>
        <taxon>Bacteria</taxon>
        <taxon>Bacillati</taxon>
        <taxon>Bacillota</taxon>
        <taxon>Bacilli</taxon>
        <taxon>Bacillales</taxon>
        <taxon>Bacillaceae</taxon>
        <taxon>Alkalicoccus</taxon>
    </lineage>
</organism>